<dbReference type="PANTHER" id="PTHR18867:SF12">
    <property type="entry name" value="DNA REPAIR PROTEIN RAD50"/>
    <property type="match status" value="1"/>
</dbReference>
<dbReference type="AlphaFoldDB" id="A0ABD1L772"/>
<feature type="region of interest" description="Disordered" evidence="1">
    <location>
        <begin position="131"/>
        <end position="152"/>
    </location>
</feature>
<proteinExistence type="predicted"/>
<gene>
    <name evidence="2" type="ORF">Fmac_028326</name>
</gene>
<reference evidence="2 3" key="1">
    <citation type="submission" date="2024-08" db="EMBL/GenBank/DDBJ databases">
        <title>Insights into the chromosomal genome structure of Flemingia macrophylla.</title>
        <authorList>
            <person name="Ding Y."/>
            <person name="Zhao Y."/>
            <person name="Bi W."/>
            <person name="Wu M."/>
            <person name="Zhao G."/>
            <person name="Gong Y."/>
            <person name="Li W."/>
            <person name="Zhang P."/>
        </authorList>
    </citation>
    <scope>NUCLEOTIDE SEQUENCE [LARGE SCALE GENOMIC DNA]</scope>
    <source>
        <strain evidence="2">DYQJB</strain>
        <tissue evidence="2">Leaf</tissue>
    </source>
</reference>
<comment type="caution">
    <text evidence="2">The sequence shown here is derived from an EMBL/GenBank/DDBJ whole genome shotgun (WGS) entry which is preliminary data.</text>
</comment>
<accession>A0ABD1L772</accession>
<sequence>MANKDLDKDYNAVDKALMRFHTMKMEQINKIIKELWQQTYRNQHSYTCLNMFSVYYIQADTIYDALFQENEQQSGAIKEITIKRKDKKIDYSVDKGKGVEPKRTHMKAKKDITKDSMQKEIKKIKSEIKDNDQLVKRQDGSSGLKVANMEEK</sequence>
<evidence type="ECO:0000256" key="1">
    <source>
        <dbReference type="SAM" id="MobiDB-lite"/>
    </source>
</evidence>
<dbReference type="Proteomes" id="UP001603857">
    <property type="component" value="Unassembled WGS sequence"/>
</dbReference>
<dbReference type="EMBL" id="JBGMDY010000010">
    <property type="protein sequence ID" value="KAL2319357.1"/>
    <property type="molecule type" value="Genomic_DNA"/>
</dbReference>
<name>A0ABD1L772_9FABA</name>
<evidence type="ECO:0000313" key="2">
    <source>
        <dbReference type="EMBL" id="KAL2319357.1"/>
    </source>
</evidence>
<organism evidence="2 3">
    <name type="scientific">Flemingia macrophylla</name>
    <dbReference type="NCBI Taxonomy" id="520843"/>
    <lineage>
        <taxon>Eukaryota</taxon>
        <taxon>Viridiplantae</taxon>
        <taxon>Streptophyta</taxon>
        <taxon>Embryophyta</taxon>
        <taxon>Tracheophyta</taxon>
        <taxon>Spermatophyta</taxon>
        <taxon>Magnoliopsida</taxon>
        <taxon>eudicotyledons</taxon>
        <taxon>Gunneridae</taxon>
        <taxon>Pentapetalae</taxon>
        <taxon>rosids</taxon>
        <taxon>fabids</taxon>
        <taxon>Fabales</taxon>
        <taxon>Fabaceae</taxon>
        <taxon>Papilionoideae</taxon>
        <taxon>50 kb inversion clade</taxon>
        <taxon>NPAAA clade</taxon>
        <taxon>indigoferoid/millettioid clade</taxon>
        <taxon>Phaseoleae</taxon>
        <taxon>Flemingia</taxon>
    </lineage>
</organism>
<keyword evidence="3" id="KW-1185">Reference proteome</keyword>
<evidence type="ECO:0000313" key="3">
    <source>
        <dbReference type="Proteomes" id="UP001603857"/>
    </source>
</evidence>
<feature type="region of interest" description="Disordered" evidence="1">
    <location>
        <begin position="94"/>
        <end position="115"/>
    </location>
</feature>
<protein>
    <submittedName>
        <fullName evidence="2">Uncharacterized protein</fullName>
    </submittedName>
</protein>
<dbReference type="PANTHER" id="PTHR18867">
    <property type="entry name" value="RAD50"/>
    <property type="match status" value="1"/>
</dbReference>